<accession>A0A1G1ZLY3</accession>
<comment type="caution">
    <text evidence="2">The sequence shown here is derived from an EMBL/GenBank/DDBJ whole genome shotgun (WGS) entry which is preliminary data.</text>
</comment>
<dbReference type="EMBL" id="MHJI01000031">
    <property type="protein sequence ID" value="OGY64837.1"/>
    <property type="molecule type" value="Genomic_DNA"/>
</dbReference>
<gene>
    <name evidence="2" type="ORF">A3A04_01855</name>
</gene>
<evidence type="ECO:0000256" key="1">
    <source>
        <dbReference type="SAM" id="Phobius"/>
    </source>
</evidence>
<organism evidence="2 3">
    <name type="scientific">Candidatus Harrisonbacteria bacterium RIFCSPLOWO2_01_FULL_40_28</name>
    <dbReference type="NCBI Taxonomy" id="1798406"/>
    <lineage>
        <taxon>Bacteria</taxon>
        <taxon>Candidatus Harrisoniibacteriota</taxon>
    </lineage>
</organism>
<name>A0A1G1ZLY3_9BACT</name>
<keyword evidence="1" id="KW-0472">Membrane</keyword>
<dbReference type="STRING" id="1798406.A3A04_01855"/>
<evidence type="ECO:0000313" key="3">
    <source>
        <dbReference type="Proteomes" id="UP000178517"/>
    </source>
</evidence>
<keyword evidence="1" id="KW-1133">Transmembrane helix</keyword>
<dbReference type="Proteomes" id="UP000178517">
    <property type="component" value="Unassembled WGS sequence"/>
</dbReference>
<proteinExistence type="predicted"/>
<evidence type="ECO:0000313" key="2">
    <source>
        <dbReference type="EMBL" id="OGY64837.1"/>
    </source>
</evidence>
<reference evidence="2 3" key="1">
    <citation type="journal article" date="2016" name="Nat. Commun.">
        <title>Thousands of microbial genomes shed light on interconnected biogeochemical processes in an aquifer system.</title>
        <authorList>
            <person name="Anantharaman K."/>
            <person name="Brown C.T."/>
            <person name="Hug L.A."/>
            <person name="Sharon I."/>
            <person name="Castelle C.J."/>
            <person name="Probst A.J."/>
            <person name="Thomas B.C."/>
            <person name="Singh A."/>
            <person name="Wilkins M.J."/>
            <person name="Karaoz U."/>
            <person name="Brodie E.L."/>
            <person name="Williams K.H."/>
            <person name="Hubbard S.S."/>
            <person name="Banfield J.F."/>
        </authorList>
    </citation>
    <scope>NUCLEOTIDE SEQUENCE [LARGE SCALE GENOMIC DNA]</scope>
</reference>
<dbReference type="AlphaFoldDB" id="A0A1G1ZLY3"/>
<keyword evidence="1" id="KW-0812">Transmembrane</keyword>
<feature type="transmembrane region" description="Helical" evidence="1">
    <location>
        <begin position="6"/>
        <end position="24"/>
    </location>
</feature>
<sequence>MGSKSFGIIIIILLVIGTGIVGYIKGWFSWMDLEREGWVLYEDKDIGFSLEYPQELRVEKTHEEGVYFSLWGPTQIENSEFFDGISILVRRGKYPENLSLKSFAERDADEIKRIGTITKPVHELKISDYDGYGYTANAIGVFEDIYIPREDEDREYLFISLSVPDPQNQGYSERADEILSTLRLIDREIEKGDSCKHVIYDYPTREIYSGSVHAPDFSTKPEARTFRTLITEGAKNGPNFAGNYTIVTWGCGSGCQSSAILDARTGKFIEYGLISTEGLLYRLHNDLLTLNPRNQGLAASGSLKTEYYVMKNGILESLCKKRTEEVCIQVITKAQNPITKEMKEFPTPCDVPGGWQVVR</sequence>
<protein>
    <submittedName>
        <fullName evidence="2">Uncharacterized protein</fullName>
    </submittedName>
</protein>